<evidence type="ECO:0000313" key="4">
    <source>
        <dbReference type="Proteomes" id="UP000239237"/>
    </source>
</evidence>
<sequence length="39" mass="4249">MALTKNQIAALQNVFDNGILDHDAEALEALKIVLADLKK</sequence>
<protein>
    <submittedName>
        <fullName evidence="2">Uncharacterized protein</fullName>
    </submittedName>
</protein>
<reference evidence="2 3" key="2">
    <citation type="submission" date="2018-02" db="EMBL/GenBank/DDBJ databases">
        <authorList>
            <person name="Cohen D.B."/>
            <person name="Kent A.D."/>
        </authorList>
    </citation>
    <scope>NUCLEOTIDE SEQUENCE [LARGE SCALE GENOMIC DNA]</scope>
    <source>
        <strain evidence="2 3">CECT 9216</strain>
    </source>
</reference>
<evidence type="ECO:0000313" key="1">
    <source>
        <dbReference type="EMBL" id="SPD91877.1"/>
    </source>
</evidence>
<dbReference type="Proteomes" id="UP000239237">
    <property type="component" value="Unassembled WGS sequence"/>
</dbReference>
<dbReference type="EMBL" id="OKQR01000001">
    <property type="protein sequence ID" value="SPD91877.1"/>
    <property type="molecule type" value="Genomic_DNA"/>
</dbReference>
<accession>A0A2N9KA28</accession>
<dbReference type="Proteomes" id="UP000237923">
    <property type="component" value="Unassembled WGS sequence"/>
</dbReference>
<evidence type="ECO:0000313" key="3">
    <source>
        <dbReference type="Proteomes" id="UP000237923"/>
    </source>
</evidence>
<proteinExistence type="predicted"/>
<dbReference type="EMBL" id="OKQU01000001">
    <property type="protein sequence ID" value="SPE07156.1"/>
    <property type="molecule type" value="Genomic_DNA"/>
</dbReference>
<reference evidence="1 4" key="1">
    <citation type="submission" date="2018-02" db="EMBL/GenBank/DDBJ databases">
        <authorList>
            <person name="Rodrigo-Torres L."/>
            <person name="Arahal R. D."/>
            <person name="Lucena T."/>
        </authorList>
    </citation>
    <scope>NUCLEOTIDE SEQUENCE [LARGE SCALE GENOMIC DNA]</scope>
    <source>
        <strain evidence="1 4">CECT 8486</strain>
    </source>
</reference>
<gene>
    <name evidence="1" type="ORF">LES8486_00866</name>
    <name evidence="2" type="ORF">LES9216_01013</name>
</gene>
<name>A0A2N9KA28_9LACO</name>
<dbReference type="AlphaFoldDB" id="A0A2N9KA28"/>
<evidence type="ECO:0000313" key="2">
    <source>
        <dbReference type="EMBL" id="SPE07156.1"/>
    </source>
</evidence>
<organism evidence="2 3">
    <name type="scientific">Leuconostoc suionicum</name>
    <dbReference type="NCBI Taxonomy" id="1511761"/>
    <lineage>
        <taxon>Bacteria</taxon>
        <taxon>Bacillati</taxon>
        <taxon>Bacillota</taxon>
        <taxon>Bacilli</taxon>
        <taxon>Lactobacillales</taxon>
        <taxon>Lactobacillaceae</taxon>
        <taxon>Leuconostoc</taxon>
    </lineage>
</organism>
<keyword evidence="4" id="KW-1185">Reference proteome</keyword>